<dbReference type="AlphaFoldDB" id="A0A8S3DH65"/>
<gene>
    <name evidence="1" type="ORF">GIL414_LOCUS39188</name>
    <name evidence="2" type="ORF">SMN809_LOCUS54939</name>
</gene>
<name>A0A8S3DH65_9BILA</name>
<reference evidence="2" key="1">
    <citation type="submission" date="2021-02" db="EMBL/GenBank/DDBJ databases">
        <authorList>
            <person name="Nowell W R."/>
        </authorList>
    </citation>
    <scope>NUCLEOTIDE SEQUENCE</scope>
</reference>
<evidence type="ECO:0000313" key="2">
    <source>
        <dbReference type="EMBL" id="CAF4966871.1"/>
    </source>
</evidence>
<dbReference type="Proteomes" id="UP000681720">
    <property type="component" value="Unassembled WGS sequence"/>
</dbReference>
<dbReference type="EMBL" id="CAJOBJ010105467">
    <property type="protein sequence ID" value="CAF4607134.1"/>
    <property type="molecule type" value="Genomic_DNA"/>
</dbReference>
<feature type="non-terminal residue" evidence="2">
    <location>
        <position position="1"/>
    </location>
</feature>
<sequence>ERQIREKIELLQNDLKQCKDDQKLEQVLSLINE</sequence>
<proteinExistence type="predicted"/>
<evidence type="ECO:0000313" key="3">
    <source>
        <dbReference type="Proteomes" id="UP000676336"/>
    </source>
</evidence>
<comment type="caution">
    <text evidence="2">The sequence shown here is derived from an EMBL/GenBank/DDBJ whole genome shotgun (WGS) entry which is preliminary data.</text>
</comment>
<accession>A0A8S3DH65</accession>
<dbReference type="Proteomes" id="UP000676336">
    <property type="component" value="Unassembled WGS sequence"/>
</dbReference>
<protein>
    <submittedName>
        <fullName evidence="2">Uncharacterized protein</fullName>
    </submittedName>
</protein>
<evidence type="ECO:0000313" key="1">
    <source>
        <dbReference type="EMBL" id="CAF4607134.1"/>
    </source>
</evidence>
<dbReference type="EMBL" id="CAJOBI010192822">
    <property type="protein sequence ID" value="CAF4966871.1"/>
    <property type="molecule type" value="Genomic_DNA"/>
</dbReference>
<organism evidence="2 3">
    <name type="scientific">Rotaria magnacalcarata</name>
    <dbReference type="NCBI Taxonomy" id="392030"/>
    <lineage>
        <taxon>Eukaryota</taxon>
        <taxon>Metazoa</taxon>
        <taxon>Spiralia</taxon>
        <taxon>Gnathifera</taxon>
        <taxon>Rotifera</taxon>
        <taxon>Eurotatoria</taxon>
        <taxon>Bdelloidea</taxon>
        <taxon>Philodinida</taxon>
        <taxon>Philodinidae</taxon>
        <taxon>Rotaria</taxon>
    </lineage>
</organism>